<protein>
    <submittedName>
        <fullName evidence="1">AMDV1_3</fullName>
    </submittedName>
</protein>
<dbReference type="SUPFAM" id="SSF160719">
    <property type="entry name" value="gpW/gp25-like"/>
    <property type="match status" value="1"/>
</dbReference>
<proteinExistence type="predicted"/>
<reference evidence="1" key="1">
    <citation type="submission" date="2008-04" db="EMBL/GenBank/DDBJ databases">
        <title>Virus population dynamics and acquired virus resistance in natural microbial communities.</title>
        <authorList>
            <person name="Andersson A.A."/>
            <person name="Banfield J.F."/>
        </authorList>
    </citation>
    <scope>NUCLEOTIDE SEQUENCE</scope>
</reference>
<sequence>MILTDLSATWDGDLALSASGDLATVEPGTGKAFQRLIRTLFTNPDGMELHPDFGVGIGSWEGQTFGPAQAQALQALVYQNVLGDPDITDPEVTVEIVNPSLVTVTVSYLDAVTGQPSTLSFGVGA</sequence>
<evidence type="ECO:0000313" key="1">
    <source>
        <dbReference type="EMBL" id="ACD75406.1"/>
    </source>
</evidence>
<dbReference type="Gene3D" id="3.10.450.40">
    <property type="match status" value="1"/>
</dbReference>
<name>B3GAJ8_9VIRU</name>
<organism evidence="1">
    <name type="scientific">uncultured virus</name>
    <dbReference type="NCBI Taxonomy" id="340016"/>
    <lineage>
        <taxon>Viruses</taxon>
        <taxon>environmental samples</taxon>
    </lineage>
</organism>
<accession>B3GAJ8</accession>
<dbReference type="EMBL" id="EU662130">
    <property type="protein sequence ID" value="ACD75406.1"/>
    <property type="molecule type" value="Genomic_DNA"/>
</dbReference>